<comment type="similarity">
    <text evidence="1">Belongs to the CWF19 family.</text>
</comment>
<organism evidence="5 6">
    <name type="scientific">Eimeria maxima</name>
    <name type="common">Coccidian parasite</name>
    <dbReference type="NCBI Taxonomy" id="5804"/>
    <lineage>
        <taxon>Eukaryota</taxon>
        <taxon>Sar</taxon>
        <taxon>Alveolata</taxon>
        <taxon>Apicomplexa</taxon>
        <taxon>Conoidasida</taxon>
        <taxon>Coccidia</taxon>
        <taxon>Eucoccidiorida</taxon>
        <taxon>Eimeriorina</taxon>
        <taxon>Eimeriidae</taxon>
        <taxon>Eimeria</taxon>
    </lineage>
</organism>
<dbReference type="Proteomes" id="UP000030763">
    <property type="component" value="Unassembled WGS sequence"/>
</dbReference>
<proteinExistence type="inferred from homology"/>
<feature type="compositionally biased region" description="Low complexity" evidence="2">
    <location>
        <begin position="145"/>
        <end position="168"/>
    </location>
</feature>
<dbReference type="InterPro" id="IPR006767">
    <property type="entry name" value="Cwf19-like_C_dom-2"/>
</dbReference>
<dbReference type="PANTHER" id="PTHR12072">
    <property type="entry name" value="CWF19, CELL CYCLE CONTROL PROTEIN"/>
    <property type="match status" value="1"/>
</dbReference>
<dbReference type="OMA" id="DERYSSH"/>
<feature type="region of interest" description="Disordered" evidence="2">
    <location>
        <begin position="251"/>
        <end position="500"/>
    </location>
</feature>
<dbReference type="GO" id="GO:0071014">
    <property type="term" value="C:post-mRNA release spliceosomal complex"/>
    <property type="evidence" value="ECO:0007669"/>
    <property type="project" value="TreeGrafter"/>
</dbReference>
<feature type="compositionally biased region" description="Low complexity" evidence="2">
    <location>
        <begin position="474"/>
        <end position="500"/>
    </location>
</feature>
<feature type="compositionally biased region" description="Low complexity" evidence="2">
    <location>
        <begin position="183"/>
        <end position="203"/>
    </location>
</feature>
<evidence type="ECO:0000259" key="4">
    <source>
        <dbReference type="Pfam" id="PF04677"/>
    </source>
</evidence>
<feature type="compositionally biased region" description="Low complexity" evidence="2">
    <location>
        <begin position="443"/>
        <end position="458"/>
    </location>
</feature>
<feature type="region of interest" description="Disordered" evidence="2">
    <location>
        <begin position="97"/>
        <end position="203"/>
    </location>
</feature>
<dbReference type="Pfam" id="PF04676">
    <property type="entry name" value="CwfJ_C_2"/>
    <property type="match status" value="1"/>
</dbReference>
<feature type="compositionally biased region" description="Basic and acidic residues" evidence="2">
    <location>
        <begin position="341"/>
        <end position="404"/>
    </location>
</feature>
<feature type="compositionally biased region" description="Basic residues" evidence="2">
    <location>
        <begin position="18"/>
        <end position="41"/>
    </location>
</feature>
<evidence type="ECO:0000256" key="2">
    <source>
        <dbReference type="SAM" id="MobiDB-lite"/>
    </source>
</evidence>
<feature type="domain" description="Cwf19-like protein C-terminal" evidence="3">
    <location>
        <begin position="790"/>
        <end position="880"/>
    </location>
</feature>
<feature type="compositionally biased region" description="Low complexity" evidence="2">
    <location>
        <begin position="42"/>
        <end position="51"/>
    </location>
</feature>
<evidence type="ECO:0000313" key="6">
    <source>
        <dbReference type="Proteomes" id="UP000030763"/>
    </source>
</evidence>
<sequence>MLKGITVELPPDASALQRRSRKKSRKKKSKKEKSKKKHKHSSSSSSSSSSSDEAVIVSPPKAATVHQPAASAATAAAIAAANREADLEVLQNLLSNPFASSTSPSAAAASPAVATTAAPKAAATPGTALQQGREALKAFISGESPRGASGPAHASGAAAAEEPESLAAQRELNPYYRGGGSGLPPEGSPAAPEPVAASAALSPGAQLWQRRQLKRLQQQAAEEGIPLAAALRRHFGSLTDEALEGFQKVLAQEEAPRWTQGRGRGPPRGPPAFPREQRERPSEATVDRFRNRVSDRAEATGERRGDRELLRERLRERQAARGDPFAEQQHQGSRVAAERFAGLEDRVKDPVEDRVQDRANDRVQDRVSDRFQYRDSDRAQDRDSDRAQDRFEDRVEDRVRDRRSGGSFGGRWQQPKSRTVSESSLTKLERKLLLLSQQKAQESSSNSSSTADSSSSSSKNCNDREPSDANVPESTTNRNDNSTSSSSSNQSTITSSSSDDLNALSAKALKARLRGDIETAKQLEALMALKSLEGKGMKTNTAEAPEVVAATAAVTAAAAYRPQRQTKDSETAGNAPRGVKRKTQQAEQSTDGVGGDSSRSLLEMAREEKALSGAANEKQMNKLLMTDPGAIESMKRKMRQQKQNERSNRLNQAETRCLWCLDSSGFDRLRGESLLSLSPFAFLCAPPMNRTIHKDHLLIIPVPHCSAVTGLEEEAFECMRNYMKTLVAFFASRGEAPLFLETVPKQNTAEKQLIGLGFHTEVDVLPLPADRLQEARLYFKKAFSEAEGFWQSHKTYIEAKGRGGVRGTIPKGFPYIYVDFSLEDGLAHVIEDGEEFSRAFGREVFLGMLEKEKTERPFRDMRLYKENVQRLRREYAPFDWVQVEQ</sequence>
<reference evidence="5" key="1">
    <citation type="submission" date="2013-10" db="EMBL/GenBank/DDBJ databases">
        <title>Genomic analysis of the causative agents of coccidiosis in chickens.</title>
        <authorList>
            <person name="Reid A.J."/>
            <person name="Blake D."/>
            <person name="Billington K."/>
            <person name="Browne H."/>
            <person name="Dunn M."/>
            <person name="Hung S."/>
            <person name="Kawahara F."/>
            <person name="Miranda-Saavedra D."/>
            <person name="Mourier T."/>
            <person name="Nagra H."/>
            <person name="Otto T.D."/>
            <person name="Rawlings N."/>
            <person name="Sanchez A."/>
            <person name="Sanders M."/>
            <person name="Subramaniam C."/>
            <person name="Tay Y."/>
            <person name="Dear P."/>
            <person name="Doerig C."/>
            <person name="Gruber A."/>
            <person name="Parkinson J."/>
            <person name="Shirley M."/>
            <person name="Wan K.L."/>
            <person name="Berriman M."/>
            <person name="Tomley F."/>
            <person name="Pain A."/>
        </authorList>
    </citation>
    <scope>NUCLEOTIDE SEQUENCE [LARGE SCALE GENOMIC DNA]</scope>
    <source>
        <strain evidence="5">Weybridge</strain>
    </source>
</reference>
<gene>
    <name evidence="5" type="ORF">EMWEY_00001220</name>
</gene>
<accession>U6MEE1</accession>
<dbReference type="GO" id="GO:0000398">
    <property type="term" value="P:mRNA splicing, via spliceosome"/>
    <property type="evidence" value="ECO:0007669"/>
    <property type="project" value="TreeGrafter"/>
</dbReference>
<feature type="compositionally biased region" description="Basic and acidic residues" evidence="2">
    <location>
        <begin position="275"/>
        <end position="320"/>
    </location>
</feature>
<dbReference type="PANTHER" id="PTHR12072:SF5">
    <property type="entry name" value="CWF19-LIKE PROTEIN 2"/>
    <property type="match status" value="1"/>
</dbReference>
<feature type="domain" description="Cwf19-like C-terminal" evidence="4">
    <location>
        <begin position="645"/>
        <end position="780"/>
    </location>
</feature>
<dbReference type="InterPro" id="IPR040194">
    <property type="entry name" value="Cwf19-like"/>
</dbReference>
<dbReference type="AlphaFoldDB" id="U6MEE1"/>
<name>U6MEE1_EIMMA</name>
<reference evidence="5" key="2">
    <citation type="submission" date="2013-10" db="EMBL/GenBank/DDBJ databases">
        <authorList>
            <person name="Aslett M."/>
        </authorList>
    </citation>
    <scope>NUCLEOTIDE SEQUENCE [LARGE SCALE GENOMIC DNA]</scope>
    <source>
        <strain evidence="5">Weybridge</strain>
    </source>
</reference>
<feature type="region of interest" description="Disordered" evidence="2">
    <location>
        <begin position="558"/>
        <end position="599"/>
    </location>
</feature>
<protein>
    <recommendedName>
        <fullName evidence="7">Cwf19-like C-terminal domain-containing protein</fullName>
    </recommendedName>
</protein>
<evidence type="ECO:0000256" key="1">
    <source>
        <dbReference type="ARBA" id="ARBA00006795"/>
    </source>
</evidence>
<evidence type="ECO:0008006" key="7">
    <source>
        <dbReference type="Google" id="ProtNLM"/>
    </source>
</evidence>
<feature type="region of interest" description="Disordered" evidence="2">
    <location>
        <begin position="1"/>
        <end position="70"/>
    </location>
</feature>
<feature type="compositionally biased region" description="Low complexity" evidence="2">
    <location>
        <begin position="97"/>
        <end position="128"/>
    </location>
</feature>
<dbReference type="GeneID" id="25334108"/>
<dbReference type="EMBL" id="HG722088">
    <property type="protein sequence ID" value="CDJ61433.1"/>
    <property type="molecule type" value="Genomic_DNA"/>
</dbReference>
<dbReference type="RefSeq" id="XP_013338083.1">
    <property type="nucleotide sequence ID" value="XM_013482629.1"/>
</dbReference>
<dbReference type="Pfam" id="PF04677">
    <property type="entry name" value="CwfJ_C_1"/>
    <property type="match status" value="1"/>
</dbReference>
<keyword evidence="6" id="KW-1185">Reference proteome</keyword>
<dbReference type="InterPro" id="IPR006768">
    <property type="entry name" value="Cwf19-like_C_dom-1"/>
</dbReference>
<evidence type="ECO:0000313" key="5">
    <source>
        <dbReference type="EMBL" id="CDJ61433.1"/>
    </source>
</evidence>
<evidence type="ECO:0000259" key="3">
    <source>
        <dbReference type="Pfam" id="PF04676"/>
    </source>
</evidence>
<dbReference type="OrthoDB" id="332135at2759"/>
<dbReference type="VEuPathDB" id="ToxoDB:EMWEY_00001220"/>